<evidence type="ECO:0000256" key="1">
    <source>
        <dbReference type="ARBA" id="ARBA00022670"/>
    </source>
</evidence>
<evidence type="ECO:0000313" key="9">
    <source>
        <dbReference type="Proteomes" id="UP000703893"/>
    </source>
</evidence>
<dbReference type="GO" id="GO:0004222">
    <property type="term" value="F:metalloendopeptidase activity"/>
    <property type="evidence" value="ECO:0007669"/>
    <property type="project" value="InterPro"/>
</dbReference>
<keyword evidence="4 6" id="KW-0862">Zinc</keyword>
<protein>
    <submittedName>
        <fullName evidence="8">M48 family metalloprotease</fullName>
    </submittedName>
</protein>
<keyword evidence="1 6" id="KW-0645">Protease</keyword>
<feature type="domain" description="Peptidase M48" evidence="7">
    <location>
        <begin position="12"/>
        <end position="84"/>
    </location>
</feature>
<comment type="caution">
    <text evidence="8">The sequence shown here is derived from an EMBL/GenBank/DDBJ whole genome shotgun (WGS) entry which is preliminary data.</text>
</comment>
<comment type="cofactor">
    <cofactor evidence="6">
        <name>Zn(2+)</name>
        <dbReference type="ChEBI" id="CHEBI:29105"/>
    </cofactor>
    <text evidence="6">Binds 1 zinc ion per subunit.</text>
</comment>
<evidence type="ECO:0000256" key="5">
    <source>
        <dbReference type="ARBA" id="ARBA00023049"/>
    </source>
</evidence>
<comment type="similarity">
    <text evidence="6">Belongs to the peptidase M48 family.</text>
</comment>
<dbReference type="AlphaFoldDB" id="A0A937X0X8"/>
<feature type="non-terminal residue" evidence="8">
    <location>
        <position position="1"/>
    </location>
</feature>
<organism evidence="8 9">
    <name type="scientific">Candidatus Tanganyikabacteria bacterium</name>
    <dbReference type="NCBI Taxonomy" id="2961651"/>
    <lineage>
        <taxon>Bacteria</taxon>
        <taxon>Bacillati</taxon>
        <taxon>Candidatus Sericytochromatia</taxon>
        <taxon>Candidatus Tanganyikabacteria</taxon>
    </lineage>
</organism>
<accession>A0A937X0X8</accession>
<keyword evidence="5 6" id="KW-0482">Metalloprotease</keyword>
<keyword evidence="2" id="KW-0479">Metal-binding</keyword>
<reference evidence="8 9" key="1">
    <citation type="submission" date="2019-03" db="EMBL/GenBank/DDBJ databases">
        <title>Lake Tanganyika Metagenome-Assembled Genomes (MAGs).</title>
        <authorList>
            <person name="Tran P."/>
        </authorList>
    </citation>
    <scope>NUCLEOTIDE SEQUENCE [LARGE SCALE GENOMIC DNA]</scope>
    <source>
        <strain evidence="8">K_DeepCast_65m_m2_236</strain>
    </source>
</reference>
<dbReference type="EMBL" id="VGJX01000075">
    <property type="protein sequence ID" value="MBM3273908.1"/>
    <property type="molecule type" value="Genomic_DNA"/>
</dbReference>
<proteinExistence type="inferred from homology"/>
<dbReference type="GO" id="GO:0006508">
    <property type="term" value="P:proteolysis"/>
    <property type="evidence" value="ECO:0007669"/>
    <property type="project" value="UniProtKB-KW"/>
</dbReference>
<evidence type="ECO:0000256" key="2">
    <source>
        <dbReference type="ARBA" id="ARBA00022723"/>
    </source>
</evidence>
<dbReference type="Proteomes" id="UP000703893">
    <property type="component" value="Unassembled WGS sequence"/>
</dbReference>
<sequence>LGSGLAPDLKKPFDTLANLATAGLQREQEFLADRGAARMLVRAGISPGSLATVLERLRVAGSEAISPLADHPPLSARIEVLKGLAALAGR</sequence>
<dbReference type="InterPro" id="IPR001915">
    <property type="entry name" value="Peptidase_M48"/>
</dbReference>
<evidence type="ECO:0000256" key="4">
    <source>
        <dbReference type="ARBA" id="ARBA00022833"/>
    </source>
</evidence>
<keyword evidence="3 6" id="KW-0378">Hydrolase</keyword>
<evidence type="ECO:0000313" key="8">
    <source>
        <dbReference type="EMBL" id="MBM3273908.1"/>
    </source>
</evidence>
<dbReference type="GO" id="GO:0046872">
    <property type="term" value="F:metal ion binding"/>
    <property type="evidence" value="ECO:0007669"/>
    <property type="project" value="UniProtKB-KW"/>
</dbReference>
<gene>
    <name evidence="8" type="ORF">FJZ00_02055</name>
</gene>
<dbReference type="Pfam" id="PF01435">
    <property type="entry name" value="Peptidase_M48"/>
    <property type="match status" value="1"/>
</dbReference>
<evidence type="ECO:0000256" key="6">
    <source>
        <dbReference type="RuleBase" id="RU003983"/>
    </source>
</evidence>
<evidence type="ECO:0000256" key="3">
    <source>
        <dbReference type="ARBA" id="ARBA00022801"/>
    </source>
</evidence>
<evidence type="ECO:0000259" key="7">
    <source>
        <dbReference type="Pfam" id="PF01435"/>
    </source>
</evidence>
<name>A0A937X0X8_9BACT</name>